<feature type="domain" description="N-acetyltransferase" evidence="1">
    <location>
        <begin position="17"/>
        <end position="177"/>
    </location>
</feature>
<dbReference type="PANTHER" id="PTHR46067:SF27">
    <property type="entry name" value="ACYL-COA N-ACYLTRANSFERASES (NAT) SUPERFAMILY PROTEIN"/>
    <property type="match status" value="1"/>
</dbReference>
<dbReference type="Proteomes" id="UP000187203">
    <property type="component" value="Unassembled WGS sequence"/>
</dbReference>
<protein>
    <recommendedName>
        <fullName evidence="1">N-acetyltransferase domain-containing protein</fullName>
    </recommendedName>
</protein>
<organism evidence="2 3">
    <name type="scientific">Corchorus olitorius</name>
    <dbReference type="NCBI Taxonomy" id="93759"/>
    <lineage>
        <taxon>Eukaryota</taxon>
        <taxon>Viridiplantae</taxon>
        <taxon>Streptophyta</taxon>
        <taxon>Embryophyta</taxon>
        <taxon>Tracheophyta</taxon>
        <taxon>Spermatophyta</taxon>
        <taxon>Magnoliopsida</taxon>
        <taxon>eudicotyledons</taxon>
        <taxon>Gunneridae</taxon>
        <taxon>Pentapetalae</taxon>
        <taxon>rosids</taxon>
        <taxon>malvids</taxon>
        <taxon>Malvales</taxon>
        <taxon>Malvaceae</taxon>
        <taxon>Grewioideae</taxon>
        <taxon>Apeibeae</taxon>
        <taxon>Corchorus</taxon>
    </lineage>
</organism>
<dbReference type="OrthoDB" id="630895at2759"/>
<accession>A0A1R3ISX6</accession>
<dbReference type="Gene3D" id="3.40.630.30">
    <property type="match status" value="1"/>
</dbReference>
<dbReference type="InterPro" id="IPR016181">
    <property type="entry name" value="Acyl_CoA_acyltransferase"/>
</dbReference>
<dbReference type="EMBL" id="AWUE01017683">
    <property type="protein sequence ID" value="OMO85666.1"/>
    <property type="molecule type" value="Genomic_DNA"/>
</dbReference>
<dbReference type="InterPro" id="IPR000182">
    <property type="entry name" value="GNAT_dom"/>
</dbReference>
<evidence type="ECO:0000313" key="2">
    <source>
        <dbReference type="EMBL" id="OMO85666.1"/>
    </source>
</evidence>
<dbReference type="SUPFAM" id="SSF55729">
    <property type="entry name" value="Acyl-CoA N-acyltransferases (Nat)"/>
    <property type="match status" value="1"/>
</dbReference>
<dbReference type="AlphaFoldDB" id="A0A1R3ISX6"/>
<evidence type="ECO:0000259" key="1">
    <source>
        <dbReference type="PROSITE" id="PS51186"/>
    </source>
</evidence>
<comment type="caution">
    <text evidence="2">The sequence shown here is derived from an EMBL/GenBank/DDBJ whole genome shotgun (WGS) entry which is preliminary data.</text>
</comment>
<dbReference type="PROSITE" id="PS51186">
    <property type="entry name" value="GNAT"/>
    <property type="match status" value="1"/>
</dbReference>
<gene>
    <name evidence="2" type="ORF">COLO4_21507</name>
</gene>
<keyword evidence="3" id="KW-1185">Reference proteome</keyword>
<sequence length="182" mass="20890">MEGTSPVESSKDEYSNLSLRPLDVSDIDDFMVWATDEKVTRFCTWETYTNKEDGLNFIKNTVVPHPWYRAICIDNRPIGAITVTSNSGNDRCRGELGYVLAFNYWGKGIVTRAVKMVADTIFEEWPHLMRLEALVDVENVGSQKVLEKAGFQREGVLRKYFVHRGKCRDRVMFSLLSTDPRI</sequence>
<proteinExistence type="predicted"/>
<name>A0A1R3ISX6_9ROSI</name>
<dbReference type="Pfam" id="PF13302">
    <property type="entry name" value="Acetyltransf_3"/>
    <property type="match status" value="1"/>
</dbReference>
<dbReference type="STRING" id="93759.A0A1R3ISX6"/>
<dbReference type="GO" id="GO:0016747">
    <property type="term" value="F:acyltransferase activity, transferring groups other than amino-acyl groups"/>
    <property type="evidence" value="ECO:0007669"/>
    <property type="project" value="InterPro"/>
</dbReference>
<evidence type="ECO:0000313" key="3">
    <source>
        <dbReference type="Proteomes" id="UP000187203"/>
    </source>
</evidence>
<dbReference type="PANTHER" id="PTHR46067">
    <property type="entry name" value="ACYL-COA N-ACYLTRANSFERASES (NAT) SUPERFAMILY PROTEIN"/>
    <property type="match status" value="1"/>
</dbReference>
<reference evidence="3" key="1">
    <citation type="submission" date="2013-09" db="EMBL/GenBank/DDBJ databases">
        <title>Corchorus olitorius genome sequencing.</title>
        <authorList>
            <person name="Alam M."/>
            <person name="Haque M.S."/>
            <person name="Islam M.S."/>
            <person name="Emdad E.M."/>
            <person name="Islam M.M."/>
            <person name="Ahmed B."/>
            <person name="Halim A."/>
            <person name="Hossen Q.M.M."/>
            <person name="Hossain M.Z."/>
            <person name="Ahmed R."/>
            <person name="Khan M.M."/>
            <person name="Islam R."/>
            <person name="Rashid M.M."/>
            <person name="Khan S.A."/>
            <person name="Rahman M.S."/>
            <person name="Alam M."/>
            <person name="Yahiya A.S."/>
            <person name="Khan M.S."/>
            <person name="Azam M.S."/>
            <person name="Haque T."/>
            <person name="Lashkar M.Z.H."/>
            <person name="Akhand A.I."/>
            <person name="Morshed G."/>
            <person name="Roy S."/>
            <person name="Uddin K.S."/>
            <person name="Rabeya T."/>
            <person name="Hossain A.S."/>
            <person name="Chowdhury A."/>
            <person name="Snigdha A.R."/>
            <person name="Mortoza M.S."/>
            <person name="Matin S.A."/>
            <person name="Hoque S.M.E."/>
            <person name="Islam M.K."/>
            <person name="Roy D.K."/>
            <person name="Haider R."/>
            <person name="Moosa M.M."/>
            <person name="Elias S.M."/>
            <person name="Hasan A.M."/>
            <person name="Jahan S."/>
            <person name="Shafiuddin M."/>
            <person name="Mahmood N."/>
            <person name="Shommy N.S."/>
        </authorList>
    </citation>
    <scope>NUCLEOTIDE SEQUENCE [LARGE SCALE GENOMIC DNA]</scope>
    <source>
        <strain evidence="3">cv. O-4</strain>
    </source>
</reference>